<dbReference type="RefSeq" id="WP_114067857.1">
    <property type="nucleotide sequence ID" value="NZ_CP030850.1"/>
</dbReference>
<sequence length="156" mass="17960">MDTTEIREARKSVMILIADDDEDDRMFTKEAFEENYLLNEIRFVNDGVELLDYLKRRNKYSNPDDSPRPGIILLDLNMPKMDGREALKAIKSDPDLRSIPVVVLTTSKAEQDVLQTYNLGVNCFITKPVSFAEFIEVARTVGHYWFDIVQLPNSLD</sequence>
<dbReference type="Proteomes" id="UP000251993">
    <property type="component" value="Chromosome"/>
</dbReference>
<feature type="modified residue" description="4-aspartylphosphate" evidence="1">
    <location>
        <position position="75"/>
    </location>
</feature>
<dbReference type="InterPro" id="IPR011006">
    <property type="entry name" value="CheY-like_superfamily"/>
</dbReference>
<dbReference type="SUPFAM" id="SSF52172">
    <property type="entry name" value="CheY-like"/>
    <property type="match status" value="1"/>
</dbReference>
<dbReference type="AlphaFoldDB" id="A0A344TKA6"/>
<name>A0A344TKA6_9BACT</name>
<dbReference type="GO" id="GO:0000160">
    <property type="term" value="P:phosphorelay signal transduction system"/>
    <property type="evidence" value="ECO:0007669"/>
    <property type="project" value="InterPro"/>
</dbReference>
<keyword evidence="1" id="KW-0597">Phosphoprotein</keyword>
<dbReference type="Pfam" id="PF00072">
    <property type="entry name" value="Response_reg"/>
    <property type="match status" value="1"/>
</dbReference>
<dbReference type="PANTHER" id="PTHR44520">
    <property type="entry name" value="RESPONSE REGULATOR RCP1-RELATED"/>
    <property type="match status" value="1"/>
</dbReference>
<dbReference type="PROSITE" id="PS50110">
    <property type="entry name" value="RESPONSE_REGULATORY"/>
    <property type="match status" value="1"/>
</dbReference>
<evidence type="ECO:0000256" key="1">
    <source>
        <dbReference type="PROSITE-ProRule" id="PRU00169"/>
    </source>
</evidence>
<dbReference type="EMBL" id="CP030850">
    <property type="protein sequence ID" value="AXE19077.1"/>
    <property type="molecule type" value="Genomic_DNA"/>
</dbReference>
<dbReference type="InterPro" id="IPR052893">
    <property type="entry name" value="TCS_response_regulator"/>
</dbReference>
<feature type="domain" description="Response regulatory" evidence="2">
    <location>
        <begin position="14"/>
        <end position="142"/>
    </location>
</feature>
<proteinExistence type="predicted"/>
<dbReference type="CDD" id="cd17557">
    <property type="entry name" value="REC_Rcp-like"/>
    <property type="match status" value="1"/>
</dbReference>
<gene>
    <name evidence="3" type="ORF">DR864_15620</name>
</gene>
<dbReference type="Gene3D" id="3.40.50.2300">
    <property type="match status" value="1"/>
</dbReference>
<organism evidence="3 4">
    <name type="scientific">Runella rosea</name>
    <dbReference type="NCBI Taxonomy" id="2259595"/>
    <lineage>
        <taxon>Bacteria</taxon>
        <taxon>Pseudomonadati</taxon>
        <taxon>Bacteroidota</taxon>
        <taxon>Cytophagia</taxon>
        <taxon>Cytophagales</taxon>
        <taxon>Spirosomataceae</taxon>
        <taxon>Runella</taxon>
    </lineage>
</organism>
<evidence type="ECO:0000259" key="2">
    <source>
        <dbReference type="PROSITE" id="PS50110"/>
    </source>
</evidence>
<evidence type="ECO:0000313" key="4">
    <source>
        <dbReference type="Proteomes" id="UP000251993"/>
    </source>
</evidence>
<dbReference type="PANTHER" id="PTHR44520:SF2">
    <property type="entry name" value="RESPONSE REGULATOR RCP1"/>
    <property type="match status" value="1"/>
</dbReference>
<keyword evidence="4" id="KW-1185">Reference proteome</keyword>
<dbReference type="SMART" id="SM00448">
    <property type="entry name" value="REC"/>
    <property type="match status" value="1"/>
</dbReference>
<reference evidence="3 4" key="1">
    <citation type="submission" date="2018-07" db="EMBL/GenBank/DDBJ databases">
        <title>Genome sequencing of Runella.</title>
        <authorList>
            <person name="Baek M.-G."/>
            <person name="Yi H."/>
        </authorList>
    </citation>
    <scope>NUCLEOTIDE SEQUENCE [LARGE SCALE GENOMIC DNA]</scope>
    <source>
        <strain evidence="3 4">HYN0085</strain>
    </source>
</reference>
<evidence type="ECO:0000313" key="3">
    <source>
        <dbReference type="EMBL" id="AXE19077.1"/>
    </source>
</evidence>
<dbReference type="InterPro" id="IPR001789">
    <property type="entry name" value="Sig_transdc_resp-reg_receiver"/>
</dbReference>
<dbReference type="OrthoDB" id="7631574at2"/>
<accession>A0A344TKA6</accession>
<dbReference type="KEGG" id="run:DR864_15620"/>
<protein>
    <submittedName>
        <fullName evidence="3">Response regulator</fullName>
    </submittedName>
</protein>